<accession>A0A7X0VI14</accession>
<feature type="region of interest" description="Disordered" evidence="4">
    <location>
        <begin position="236"/>
        <end position="264"/>
    </location>
</feature>
<feature type="transmembrane region" description="Helical" evidence="5">
    <location>
        <begin position="155"/>
        <end position="174"/>
    </location>
</feature>
<evidence type="ECO:0000256" key="3">
    <source>
        <dbReference type="ARBA" id="ARBA00023008"/>
    </source>
</evidence>
<comment type="caution">
    <text evidence="8">The sequence shown here is derived from an EMBL/GenBank/DDBJ whole genome shotgun (WGS) entry which is preliminary data.</text>
</comment>
<evidence type="ECO:0000259" key="7">
    <source>
        <dbReference type="Pfam" id="PF07732"/>
    </source>
</evidence>
<protein>
    <submittedName>
        <fullName evidence="8">Multicopper oxidase family protein</fullName>
    </submittedName>
</protein>
<dbReference type="SUPFAM" id="SSF49503">
    <property type="entry name" value="Cupredoxins"/>
    <property type="match status" value="3"/>
</dbReference>
<feature type="transmembrane region" description="Helical" evidence="5">
    <location>
        <begin position="72"/>
        <end position="94"/>
    </location>
</feature>
<dbReference type="Pfam" id="PF07732">
    <property type="entry name" value="Cu-oxidase_3"/>
    <property type="match status" value="1"/>
</dbReference>
<name>A0A7X0VI14_9BACL</name>
<dbReference type="InterPro" id="IPR002355">
    <property type="entry name" value="Cu_oxidase_Cu_BS"/>
</dbReference>
<keyword evidence="2" id="KW-0560">Oxidoreductase</keyword>
<keyword evidence="5" id="KW-0812">Transmembrane</keyword>
<feature type="transmembrane region" description="Helical" evidence="5">
    <location>
        <begin position="115"/>
        <end position="135"/>
    </location>
</feature>
<evidence type="ECO:0000256" key="5">
    <source>
        <dbReference type="SAM" id="Phobius"/>
    </source>
</evidence>
<evidence type="ECO:0000256" key="4">
    <source>
        <dbReference type="SAM" id="MobiDB-lite"/>
    </source>
</evidence>
<dbReference type="PANTHER" id="PTHR11709">
    <property type="entry name" value="MULTI-COPPER OXIDASE"/>
    <property type="match status" value="1"/>
</dbReference>
<evidence type="ECO:0000259" key="6">
    <source>
        <dbReference type="Pfam" id="PF07731"/>
    </source>
</evidence>
<feature type="domain" description="Plastocyanin-like" evidence="7">
    <location>
        <begin position="291"/>
        <end position="405"/>
    </location>
</feature>
<sequence>MFITFSSILLAFAMTVLWSIASLIVTWLPYVKNNKYLKIGRNSLLWVSWIAIVICLAWCIMIGSVLIFGEWIFVEGIIKAVAPVMVITHLTILISTLPKWRSIRDSNKEKLAPHPLLTVTHPMVTLPVYAAALASGMNALGNIFAQPVLPSPLEIASRPLLIVLILFVPAIFVIRRYKAVLKGEFVLHKLWRRMIKLALTGALTAAVVIAVGAIVVLSGVNSSRLPEASDMMNHVMDDGGGSPIAHSSHPSGHHSGHNRNMPSNASDTVEVAALTGDISAPADIKFELVAQMREVTLASGAKIEAWTYNGEIAPELRARYGDMVEVKLINKDIAKGVTIHWHGYNVPNAMDGVPGMTQNVVKPGESFTYKFRAEQEGTYWFHSHQQASEQVEKGLFGSLIVESRQETEIYDEAFTIINHQWVTNQGDKTAFGNQDLIQMKKVEPGKKIKLRIINTHNQSRKYLLQGVDYQITSMDGMRIQKPDLLTDRTAFRLASGGRYDVVFTMPDGSVLFKLGDYKNDEDPGIIFYEDTPPANPSFKKESNLFDPSQYGEPVINELTSDTEFDRQFKMILGNKMGFYDGKIQFLWTINGEVYPNIPTFMVKEGEKIKTTFINKSITEHPMHLHGHHMTVLKKNGKKVMTPWLTDTLNVYAGETYEVAFIADNPGMWMDHCHNLEHAKTGMILHLMYDNVSPSYEVGTRSGNLPE</sequence>
<dbReference type="InterPro" id="IPR045087">
    <property type="entry name" value="Cu-oxidase_fam"/>
</dbReference>
<feature type="domain" description="Plastocyanin-like" evidence="6">
    <location>
        <begin position="586"/>
        <end position="689"/>
    </location>
</feature>
<feature type="transmembrane region" description="Helical" evidence="5">
    <location>
        <begin position="6"/>
        <end position="31"/>
    </location>
</feature>
<reference evidence="8 9" key="1">
    <citation type="submission" date="2020-08" db="EMBL/GenBank/DDBJ databases">
        <title>Cohnella phylogeny.</title>
        <authorList>
            <person name="Dunlap C."/>
        </authorList>
    </citation>
    <scope>NUCLEOTIDE SEQUENCE [LARGE SCALE GENOMIC DNA]</scope>
    <source>
        <strain evidence="8 9">DSM 28246</strain>
    </source>
</reference>
<dbReference type="RefSeq" id="WP_185672343.1">
    <property type="nucleotide sequence ID" value="NZ_JACJVP010000047.1"/>
</dbReference>
<keyword evidence="9" id="KW-1185">Reference proteome</keyword>
<dbReference type="EMBL" id="JACJVP010000047">
    <property type="protein sequence ID" value="MBB6674486.1"/>
    <property type="molecule type" value="Genomic_DNA"/>
</dbReference>
<dbReference type="GO" id="GO:0005507">
    <property type="term" value="F:copper ion binding"/>
    <property type="evidence" value="ECO:0007669"/>
    <property type="project" value="InterPro"/>
</dbReference>
<keyword evidence="1" id="KW-0479">Metal-binding</keyword>
<evidence type="ECO:0000256" key="2">
    <source>
        <dbReference type="ARBA" id="ARBA00023002"/>
    </source>
</evidence>
<dbReference type="PROSITE" id="PS00080">
    <property type="entry name" value="MULTICOPPER_OXIDASE2"/>
    <property type="match status" value="1"/>
</dbReference>
<feature type="transmembrane region" description="Helical" evidence="5">
    <location>
        <begin position="43"/>
        <end position="66"/>
    </location>
</feature>
<dbReference type="Gene3D" id="2.60.40.420">
    <property type="entry name" value="Cupredoxins - blue copper proteins"/>
    <property type="match status" value="2"/>
</dbReference>
<dbReference type="Pfam" id="PF07731">
    <property type="entry name" value="Cu-oxidase_2"/>
    <property type="match status" value="1"/>
</dbReference>
<dbReference type="GO" id="GO:0016491">
    <property type="term" value="F:oxidoreductase activity"/>
    <property type="evidence" value="ECO:0007669"/>
    <property type="project" value="UniProtKB-KW"/>
</dbReference>
<evidence type="ECO:0000256" key="1">
    <source>
        <dbReference type="ARBA" id="ARBA00022723"/>
    </source>
</evidence>
<dbReference type="PANTHER" id="PTHR11709:SF394">
    <property type="entry name" value="FI03373P-RELATED"/>
    <property type="match status" value="1"/>
</dbReference>
<dbReference type="CDD" id="cd04202">
    <property type="entry name" value="CuRO_D2_2dMcoN_like"/>
    <property type="match status" value="1"/>
</dbReference>
<dbReference type="InterPro" id="IPR008972">
    <property type="entry name" value="Cupredoxin"/>
</dbReference>
<dbReference type="InterPro" id="IPR011706">
    <property type="entry name" value="Cu-oxidase_C"/>
</dbReference>
<keyword evidence="5" id="KW-1133">Transmembrane helix</keyword>
<gene>
    <name evidence="8" type="ORF">H7C19_27770</name>
</gene>
<dbReference type="AlphaFoldDB" id="A0A7X0VI14"/>
<proteinExistence type="predicted"/>
<keyword evidence="3" id="KW-0186">Copper</keyword>
<dbReference type="Proteomes" id="UP000547209">
    <property type="component" value="Unassembled WGS sequence"/>
</dbReference>
<feature type="transmembrane region" description="Helical" evidence="5">
    <location>
        <begin position="195"/>
        <end position="217"/>
    </location>
</feature>
<organism evidence="8 9">
    <name type="scientific">Cohnella nanjingensis</name>
    <dbReference type="NCBI Taxonomy" id="1387779"/>
    <lineage>
        <taxon>Bacteria</taxon>
        <taxon>Bacillati</taxon>
        <taxon>Bacillota</taxon>
        <taxon>Bacilli</taxon>
        <taxon>Bacillales</taxon>
        <taxon>Paenibacillaceae</taxon>
        <taxon>Cohnella</taxon>
    </lineage>
</organism>
<dbReference type="InterPro" id="IPR011707">
    <property type="entry name" value="Cu-oxidase-like_N"/>
</dbReference>
<evidence type="ECO:0000313" key="9">
    <source>
        <dbReference type="Proteomes" id="UP000547209"/>
    </source>
</evidence>
<evidence type="ECO:0000313" key="8">
    <source>
        <dbReference type="EMBL" id="MBB6674486.1"/>
    </source>
</evidence>
<keyword evidence="5" id="KW-0472">Membrane</keyword>